<dbReference type="PANTHER" id="PTHR12858">
    <property type="entry name" value="RIBOSOME BIOGENESIS PROTEIN"/>
    <property type="match status" value="1"/>
</dbReference>
<name>A0AAV5DCX5_ELECO</name>
<feature type="domain" description="Ribosome biogenesis protein BMS1/TSR1 C-terminal" evidence="2">
    <location>
        <begin position="129"/>
        <end position="170"/>
    </location>
</feature>
<accession>A0AAV5DCX5</accession>
<sequence>MHQCLVLGIYLAYDKDAVYININDHLVQFSKNDDNDAPKKQGKGNDVGVTLSIESKLEDNVISASQQDKKDANFRNTGTMESNGQSECSSDSEEDNDDATQISDRDVDLREEVEFHDGRLRRRVVSTNFQKIELTGEPCKIFKKTALIKGMFTSALEVARFEGAAISTVAHLVARISTPSALDGGGPIQRRAARFGEEGGCSGARFVSRRLIPAAGPQSRGGDGSAARPCDGARDPDRPSSGDSDPGDTAGKGPVVELEWERRPLREKEQTLPI</sequence>
<dbReference type="Pfam" id="PF04950">
    <property type="entry name" value="RIBIOP_C"/>
    <property type="match status" value="1"/>
</dbReference>
<organism evidence="3 4">
    <name type="scientific">Eleusine coracana subsp. coracana</name>
    <dbReference type="NCBI Taxonomy" id="191504"/>
    <lineage>
        <taxon>Eukaryota</taxon>
        <taxon>Viridiplantae</taxon>
        <taxon>Streptophyta</taxon>
        <taxon>Embryophyta</taxon>
        <taxon>Tracheophyta</taxon>
        <taxon>Spermatophyta</taxon>
        <taxon>Magnoliopsida</taxon>
        <taxon>Liliopsida</taxon>
        <taxon>Poales</taxon>
        <taxon>Poaceae</taxon>
        <taxon>PACMAD clade</taxon>
        <taxon>Chloridoideae</taxon>
        <taxon>Cynodonteae</taxon>
        <taxon>Eleusininae</taxon>
        <taxon>Eleusine</taxon>
    </lineage>
</organism>
<dbReference type="PANTHER" id="PTHR12858:SF2">
    <property type="entry name" value="RIBOSOME BIOGENESIS PROTEIN BMS1 HOMOLOG"/>
    <property type="match status" value="1"/>
</dbReference>
<evidence type="ECO:0000313" key="4">
    <source>
        <dbReference type="Proteomes" id="UP001054889"/>
    </source>
</evidence>
<dbReference type="EMBL" id="BQKI01000015">
    <property type="protein sequence ID" value="GJN07962.1"/>
    <property type="molecule type" value="Genomic_DNA"/>
</dbReference>
<feature type="region of interest" description="Disordered" evidence="1">
    <location>
        <begin position="213"/>
        <end position="274"/>
    </location>
</feature>
<keyword evidence="4" id="KW-1185">Reference proteome</keyword>
<dbReference type="GO" id="GO:0000462">
    <property type="term" value="P:maturation of SSU-rRNA from tricistronic rRNA transcript (SSU-rRNA, 5.8S rRNA, LSU-rRNA)"/>
    <property type="evidence" value="ECO:0007669"/>
    <property type="project" value="TreeGrafter"/>
</dbReference>
<dbReference type="InterPro" id="IPR007034">
    <property type="entry name" value="BMS1_TSR1_C"/>
</dbReference>
<dbReference type="GO" id="GO:0000479">
    <property type="term" value="P:endonucleolytic cleavage of tricistronic rRNA transcript (SSU-rRNA, 5.8S rRNA, LSU-rRNA)"/>
    <property type="evidence" value="ECO:0007669"/>
    <property type="project" value="TreeGrafter"/>
</dbReference>
<feature type="compositionally biased region" description="Polar residues" evidence="1">
    <location>
        <begin position="74"/>
        <end position="85"/>
    </location>
</feature>
<proteinExistence type="predicted"/>
<dbReference type="GO" id="GO:0034511">
    <property type="term" value="F:U3 snoRNA binding"/>
    <property type="evidence" value="ECO:0007669"/>
    <property type="project" value="TreeGrafter"/>
</dbReference>
<dbReference type="GO" id="GO:0005525">
    <property type="term" value="F:GTP binding"/>
    <property type="evidence" value="ECO:0007669"/>
    <property type="project" value="TreeGrafter"/>
</dbReference>
<evidence type="ECO:0000259" key="2">
    <source>
        <dbReference type="Pfam" id="PF04950"/>
    </source>
</evidence>
<evidence type="ECO:0000256" key="1">
    <source>
        <dbReference type="SAM" id="MobiDB-lite"/>
    </source>
</evidence>
<dbReference type="AlphaFoldDB" id="A0AAV5DCX5"/>
<feature type="region of interest" description="Disordered" evidence="1">
    <location>
        <begin position="62"/>
        <end position="105"/>
    </location>
</feature>
<feature type="compositionally biased region" description="Basic and acidic residues" evidence="1">
    <location>
        <begin position="231"/>
        <end position="240"/>
    </location>
</feature>
<dbReference type="GO" id="GO:0003924">
    <property type="term" value="F:GTPase activity"/>
    <property type="evidence" value="ECO:0007669"/>
    <property type="project" value="TreeGrafter"/>
</dbReference>
<evidence type="ECO:0000313" key="3">
    <source>
        <dbReference type="EMBL" id="GJN07962.1"/>
    </source>
</evidence>
<protein>
    <recommendedName>
        <fullName evidence="2">Ribosome biogenesis protein BMS1/TSR1 C-terminal domain-containing protein</fullName>
    </recommendedName>
</protein>
<dbReference type="GO" id="GO:0030686">
    <property type="term" value="C:90S preribosome"/>
    <property type="evidence" value="ECO:0007669"/>
    <property type="project" value="TreeGrafter"/>
</dbReference>
<feature type="compositionally biased region" description="Basic and acidic residues" evidence="1">
    <location>
        <begin position="259"/>
        <end position="274"/>
    </location>
</feature>
<reference evidence="3" key="2">
    <citation type="submission" date="2021-12" db="EMBL/GenBank/DDBJ databases">
        <title>Resequencing data analysis of finger millet.</title>
        <authorList>
            <person name="Hatakeyama M."/>
            <person name="Aluri S."/>
            <person name="Balachadran M.T."/>
            <person name="Sivarajan S.R."/>
            <person name="Poveda L."/>
            <person name="Shimizu-Inatsugi R."/>
            <person name="Schlapbach R."/>
            <person name="Sreeman S.M."/>
            <person name="Shimizu K.K."/>
        </authorList>
    </citation>
    <scope>NUCLEOTIDE SEQUENCE</scope>
</reference>
<reference evidence="3" key="1">
    <citation type="journal article" date="2018" name="DNA Res.">
        <title>Multiple hybrid de novo genome assembly of finger millet, an orphan allotetraploid crop.</title>
        <authorList>
            <person name="Hatakeyama M."/>
            <person name="Aluri S."/>
            <person name="Balachadran M.T."/>
            <person name="Sivarajan S.R."/>
            <person name="Patrignani A."/>
            <person name="Gruter S."/>
            <person name="Poveda L."/>
            <person name="Shimizu-Inatsugi R."/>
            <person name="Baeten J."/>
            <person name="Francoijs K.J."/>
            <person name="Nataraja K.N."/>
            <person name="Reddy Y.A.N."/>
            <person name="Phadnis S."/>
            <person name="Ravikumar R.L."/>
            <person name="Schlapbach R."/>
            <person name="Sreeman S.M."/>
            <person name="Shimizu K.K."/>
        </authorList>
    </citation>
    <scope>NUCLEOTIDE SEQUENCE</scope>
</reference>
<gene>
    <name evidence="3" type="primary">ga25841</name>
    <name evidence="3" type="ORF">PR202_ga25841</name>
</gene>
<comment type="caution">
    <text evidence="3">The sequence shown here is derived from an EMBL/GenBank/DDBJ whole genome shotgun (WGS) entry which is preliminary data.</text>
</comment>
<dbReference type="InterPro" id="IPR039761">
    <property type="entry name" value="Bms1/Tsr1"/>
</dbReference>
<dbReference type="Proteomes" id="UP001054889">
    <property type="component" value="Unassembled WGS sequence"/>
</dbReference>